<reference evidence="6 7" key="1">
    <citation type="submission" date="2019-12" db="EMBL/GenBank/DDBJ databases">
        <authorList>
            <person name="Floudas D."/>
            <person name="Bentzer J."/>
            <person name="Ahren D."/>
            <person name="Johansson T."/>
            <person name="Persson P."/>
            <person name="Tunlid A."/>
        </authorList>
    </citation>
    <scope>NUCLEOTIDE SEQUENCE [LARGE SCALE GENOMIC DNA]</scope>
    <source>
        <strain evidence="6 7">CBS 102.39</strain>
    </source>
</reference>
<dbReference type="InterPro" id="IPR033140">
    <property type="entry name" value="Lipase_GDXG_put_SER_AS"/>
</dbReference>
<feature type="compositionally biased region" description="Polar residues" evidence="4">
    <location>
        <begin position="367"/>
        <end position="386"/>
    </location>
</feature>
<dbReference type="Pfam" id="PF07859">
    <property type="entry name" value="Abhydrolase_3"/>
    <property type="match status" value="1"/>
</dbReference>
<protein>
    <recommendedName>
        <fullName evidence="5">Alpha/beta hydrolase fold-3 domain-containing protein</fullName>
    </recommendedName>
</protein>
<dbReference type="PANTHER" id="PTHR48081">
    <property type="entry name" value="AB HYDROLASE SUPERFAMILY PROTEIN C4A8.06C"/>
    <property type="match status" value="1"/>
</dbReference>
<evidence type="ECO:0000256" key="1">
    <source>
        <dbReference type="ARBA" id="ARBA00010515"/>
    </source>
</evidence>
<dbReference type="AlphaFoldDB" id="A0A8H4R0A9"/>
<dbReference type="EMBL" id="JAACJL010000016">
    <property type="protein sequence ID" value="KAF4620058.1"/>
    <property type="molecule type" value="Genomic_DNA"/>
</dbReference>
<dbReference type="PANTHER" id="PTHR48081:SF5">
    <property type="entry name" value="ALPHA_BETA HYDROLASE FOLD-3 DOMAIN-CONTAINING PROTEIN"/>
    <property type="match status" value="1"/>
</dbReference>
<dbReference type="InterPro" id="IPR050300">
    <property type="entry name" value="GDXG_lipolytic_enzyme"/>
</dbReference>
<accession>A0A8H4R0A9</accession>
<evidence type="ECO:0000256" key="4">
    <source>
        <dbReference type="SAM" id="MobiDB-lite"/>
    </source>
</evidence>
<dbReference type="PROSITE" id="PS01174">
    <property type="entry name" value="LIPASE_GDXG_SER"/>
    <property type="match status" value="1"/>
</dbReference>
<dbReference type="GO" id="GO:0016787">
    <property type="term" value="F:hydrolase activity"/>
    <property type="evidence" value="ECO:0007669"/>
    <property type="project" value="UniProtKB-KW"/>
</dbReference>
<comment type="caution">
    <text evidence="6">The sequence shown here is derived from an EMBL/GenBank/DDBJ whole genome shotgun (WGS) entry which is preliminary data.</text>
</comment>
<evidence type="ECO:0000256" key="2">
    <source>
        <dbReference type="ARBA" id="ARBA00022801"/>
    </source>
</evidence>
<dbReference type="InterPro" id="IPR029058">
    <property type="entry name" value="AB_hydrolase_fold"/>
</dbReference>
<evidence type="ECO:0000313" key="6">
    <source>
        <dbReference type="EMBL" id="KAF4620058.1"/>
    </source>
</evidence>
<comment type="similarity">
    <text evidence="1">Belongs to the 'GDXG' lipolytic enzyme family.</text>
</comment>
<keyword evidence="7" id="KW-1185">Reference proteome</keyword>
<feature type="region of interest" description="Disordered" evidence="4">
    <location>
        <begin position="731"/>
        <end position="766"/>
    </location>
</feature>
<keyword evidence="2" id="KW-0378">Hydrolase</keyword>
<feature type="compositionally biased region" description="Acidic residues" evidence="4">
    <location>
        <begin position="389"/>
        <end position="401"/>
    </location>
</feature>
<feature type="region of interest" description="Disordered" evidence="4">
    <location>
        <begin position="552"/>
        <end position="610"/>
    </location>
</feature>
<sequence length="897" mass="99691">MPVTTVSAAVHITPVVIKTFLKHTKNKARRLKASQEDSIPQDDIFFDEAFNIVKAFIELGTKNTVESLQAFTNTHVPAPYWALVRPIVVPFSSCNEAADALIEWFGPDELKYVVGGERWWQVRGLNGVDAEWVAEQQDVGPNHKTHPTTGAKLKSAEADIVRLEKLDKVMYYIHGGGYFWGSINTHRYQILHYAQKFKGRAFTVNYRKAPQYPWPCALQDVLAGYLYLIHPPPEAFHKPVPPSKIVLAGDSAGGGLCLSLLTILRDLELPMPAGAVLISPWVDLTHSFPSVMQNTPTDIIPQYGFLAKPSTLWPLPTKPENGGRVVKTVSNEPPEPGKAEPLDPELALHNRKKQDNDDVYGPGKPVKSQQEMLDSSGQTPSSSNPVTPDDNEGLEDEDLDLYEPKPPKVLMENPNATPLELRSQIQLYASTEQLTHPLVSPILQGSLGNLPPLYILGGDGEVLRDEIIYLAHKAAHPEQYPARSGILRSGRQKENSKKFTKPTKVHLQIFDGMCHVLTVFMFTQTASYAYRSIAEFVNHVTKYDEAHLERNPFPELHQPPEVIPGVGDNVSGRGDEKESHILKKKTHTNPPSAQGDSEKGVEGNDSSASDVNIYLENRSVTIENVLENKADTLRSTTSLDPQTDIPGVIMVRERVDIHGEVRPMEPASSIPALQMKPSEIGIIKEAPAMRWATGQDLWDKRYAKHADKAIEQQARYKKKADRLIREALTQGFVHRSHGTANESTSSPQNPPEENTPPRKVRKRTSLGRIQALRRWGPLDLEDENPPKSAIAARRDTPEAVALLKKSIYYTAPATHLNIPRLKPMHALRAAFDPHDDPNKPPPQSVSEQQVTAHFIPVHGLRVWDNLLRYVGRKSKAKAVDGIKSTVGELPTISKSGH</sequence>
<proteinExistence type="inferred from homology"/>
<gene>
    <name evidence="6" type="ORF">D9613_005243</name>
</gene>
<feature type="domain" description="Alpha/beta hydrolase fold-3" evidence="5">
    <location>
        <begin position="171"/>
        <end position="291"/>
    </location>
</feature>
<name>A0A8H4R0A9_9AGAR</name>
<dbReference type="Proteomes" id="UP000521872">
    <property type="component" value="Unassembled WGS sequence"/>
</dbReference>
<feature type="compositionally biased region" description="Polar residues" evidence="4">
    <location>
        <begin position="738"/>
        <end position="747"/>
    </location>
</feature>
<evidence type="ECO:0000256" key="3">
    <source>
        <dbReference type="PROSITE-ProRule" id="PRU10038"/>
    </source>
</evidence>
<feature type="region of interest" description="Disordered" evidence="4">
    <location>
        <begin position="314"/>
        <end position="413"/>
    </location>
</feature>
<feature type="active site" evidence="3">
    <location>
        <position position="251"/>
    </location>
</feature>
<evidence type="ECO:0000259" key="5">
    <source>
        <dbReference type="Pfam" id="PF07859"/>
    </source>
</evidence>
<evidence type="ECO:0000313" key="7">
    <source>
        <dbReference type="Proteomes" id="UP000521872"/>
    </source>
</evidence>
<dbReference type="SUPFAM" id="SSF53474">
    <property type="entry name" value="alpha/beta-Hydrolases"/>
    <property type="match status" value="1"/>
</dbReference>
<dbReference type="Gene3D" id="3.40.50.1820">
    <property type="entry name" value="alpha/beta hydrolase"/>
    <property type="match status" value="2"/>
</dbReference>
<organism evidence="6 7">
    <name type="scientific">Agrocybe pediades</name>
    <dbReference type="NCBI Taxonomy" id="84607"/>
    <lineage>
        <taxon>Eukaryota</taxon>
        <taxon>Fungi</taxon>
        <taxon>Dikarya</taxon>
        <taxon>Basidiomycota</taxon>
        <taxon>Agaricomycotina</taxon>
        <taxon>Agaricomycetes</taxon>
        <taxon>Agaricomycetidae</taxon>
        <taxon>Agaricales</taxon>
        <taxon>Agaricineae</taxon>
        <taxon>Strophariaceae</taxon>
        <taxon>Agrocybe</taxon>
    </lineage>
</organism>
<dbReference type="InterPro" id="IPR013094">
    <property type="entry name" value="AB_hydrolase_3"/>
</dbReference>